<reference evidence="1 2" key="1">
    <citation type="submission" date="2023-01" db="EMBL/GenBank/DDBJ databases">
        <title>Analysis of 21 Apiospora genomes using comparative genomics revels a genus with tremendous synthesis potential of carbohydrate active enzymes and secondary metabolites.</title>
        <authorList>
            <person name="Sorensen T."/>
        </authorList>
    </citation>
    <scope>NUCLEOTIDE SEQUENCE [LARGE SCALE GENOMIC DNA]</scope>
    <source>
        <strain evidence="1 2">CBS 20057</strain>
    </source>
</reference>
<keyword evidence="2" id="KW-1185">Reference proteome</keyword>
<comment type="caution">
    <text evidence="1">The sequence shown here is derived from an EMBL/GenBank/DDBJ whole genome shotgun (WGS) entry which is preliminary data.</text>
</comment>
<dbReference type="Proteomes" id="UP001396898">
    <property type="component" value="Unassembled WGS sequence"/>
</dbReference>
<gene>
    <name evidence="1" type="ORF">PG991_015786</name>
</gene>
<sequence>MVLDEQQRKITIYVAKNVSGKDLDRSPSSPKEAPLMVSEDEEFAQKLCNWFNKLSCKDESVAEHHQGGMWDTMRRYNASRVGYYARKVSNWKEEGAEDVNRKIWPSVTPKTMAAINTTIEACMIFKQDHLPSGQVLDEALDRCALTASECRSDPNFRQFSLNVDEIINNDTDQIDEAFKDFARAVKSIDYLGRLGETYDTFCAICQSSEQQGYTYDIVVLTSPTEESWDIAPYKKVIESWAGKLSLDEERNNRKSIRHGLDEFIASRASRGTARVHCEIQLLHHFSQEGFPKPLDYIGCSKKSCWLCWQLLGHFGQFTTKDTHRMIYPMWAYPADFPPPQVRFATALAATYRDMVTLIQDSVLGIKAFTSNWNISHTSRRHNQSMAGEIGSVPELSVVASSSTDSIMSSVHIRDQGRVPVASIPVIHLPATSSDTGEAIPSPQVVDVELFECDELDPQEKQPSMSIKAVQKHHHERDVWFAFQINTKTLESNNDLREITLEGLEMMLWGESEIPCLKDNGFYTMMFRMNGDLERNPWLLDMTRRSQGSTARDAKSPWFGDVFIYNRKWSSIDEETVELCMDSLRTAFKNDFRCLQDSEKHEQRLIDALTELNYDIRELLQPGSGSDPDVIFQLRTG</sequence>
<accession>A0ABR1R3D3</accession>
<evidence type="ECO:0008006" key="3">
    <source>
        <dbReference type="Google" id="ProtNLM"/>
    </source>
</evidence>
<evidence type="ECO:0000313" key="2">
    <source>
        <dbReference type="Proteomes" id="UP001396898"/>
    </source>
</evidence>
<proteinExistence type="predicted"/>
<dbReference type="InterPro" id="IPR027796">
    <property type="entry name" value="OTT_1508_deam-like"/>
</dbReference>
<dbReference type="Pfam" id="PF14441">
    <property type="entry name" value="OTT_1508_deam"/>
    <property type="match status" value="1"/>
</dbReference>
<protein>
    <recommendedName>
        <fullName evidence="3">Fungal-type protein kinase domain-containing protein</fullName>
    </recommendedName>
</protein>
<evidence type="ECO:0000313" key="1">
    <source>
        <dbReference type="EMBL" id="KAK7996319.1"/>
    </source>
</evidence>
<organism evidence="1 2">
    <name type="scientific">Apiospora marii</name>
    <dbReference type="NCBI Taxonomy" id="335849"/>
    <lineage>
        <taxon>Eukaryota</taxon>
        <taxon>Fungi</taxon>
        <taxon>Dikarya</taxon>
        <taxon>Ascomycota</taxon>
        <taxon>Pezizomycotina</taxon>
        <taxon>Sordariomycetes</taxon>
        <taxon>Xylariomycetidae</taxon>
        <taxon>Amphisphaeriales</taxon>
        <taxon>Apiosporaceae</taxon>
        <taxon>Apiospora</taxon>
    </lineage>
</organism>
<dbReference type="EMBL" id="JAQQWI010000022">
    <property type="protein sequence ID" value="KAK7996319.1"/>
    <property type="molecule type" value="Genomic_DNA"/>
</dbReference>
<name>A0ABR1R3D3_9PEZI</name>